<dbReference type="InterPro" id="IPR012347">
    <property type="entry name" value="Ferritin-like"/>
</dbReference>
<dbReference type="SUPFAM" id="SSF47240">
    <property type="entry name" value="Ferritin-like"/>
    <property type="match status" value="1"/>
</dbReference>
<feature type="region of interest" description="Disordered" evidence="1">
    <location>
        <begin position="177"/>
        <end position="213"/>
    </location>
</feature>
<dbReference type="PANTHER" id="PTHR30565:SF9">
    <property type="entry name" value="PROTEIN YCIF"/>
    <property type="match status" value="1"/>
</dbReference>
<dbReference type="CDD" id="cd07909">
    <property type="entry name" value="YciF"/>
    <property type="match status" value="1"/>
</dbReference>
<dbReference type="PANTHER" id="PTHR30565">
    <property type="entry name" value="PROTEIN YCIF"/>
    <property type="match status" value="1"/>
</dbReference>
<evidence type="ECO:0000256" key="1">
    <source>
        <dbReference type="SAM" id="MobiDB-lite"/>
    </source>
</evidence>
<dbReference type="EMBL" id="PVTE01000008">
    <property type="protein sequence ID" value="PRY39193.1"/>
    <property type="molecule type" value="Genomic_DNA"/>
</dbReference>
<name>A0A2T0T0P9_9BACT</name>
<evidence type="ECO:0000313" key="3">
    <source>
        <dbReference type="Proteomes" id="UP000238375"/>
    </source>
</evidence>
<dbReference type="Proteomes" id="UP000238375">
    <property type="component" value="Unassembled WGS sequence"/>
</dbReference>
<protein>
    <submittedName>
        <fullName evidence="2">Ferritin-like metal-binding protein YciE</fullName>
    </submittedName>
</protein>
<keyword evidence="3" id="KW-1185">Reference proteome</keyword>
<comment type="caution">
    <text evidence="2">The sequence shown here is derived from an EMBL/GenBank/DDBJ whole genome shotgun (WGS) entry which is preliminary data.</text>
</comment>
<evidence type="ECO:0000313" key="2">
    <source>
        <dbReference type="EMBL" id="PRY39193.1"/>
    </source>
</evidence>
<dbReference type="OrthoDB" id="9795056at2"/>
<reference evidence="2 3" key="1">
    <citation type="submission" date="2018-03" db="EMBL/GenBank/DDBJ databases">
        <title>Genomic Encyclopedia of Archaeal and Bacterial Type Strains, Phase II (KMG-II): from individual species to whole genera.</title>
        <authorList>
            <person name="Goeker M."/>
        </authorList>
    </citation>
    <scope>NUCLEOTIDE SEQUENCE [LARGE SCALE GENOMIC DNA]</scope>
    <source>
        <strain evidence="2 3">DSM 28354</strain>
    </source>
</reference>
<dbReference type="InterPro" id="IPR009078">
    <property type="entry name" value="Ferritin-like_SF"/>
</dbReference>
<dbReference type="InterPro" id="IPR047114">
    <property type="entry name" value="YciF"/>
</dbReference>
<proteinExistence type="predicted"/>
<dbReference type="Pfam" id="PF05974">
    <property type="entry name" value="DUF892"/>
    <property type="match status" value="1"/>
</dbReference>
<feature type="compositionally biased region" description="Basic and acidic residues" evidence="1">
    <location>
        <begin position="179"/>
        <end position="202"/>
    </location>
</feature>
<organism evidence="2 3">
    <name type="scientific">Spirosoma oryzae</name>
    <dbReference type="NCBI Taxonomy" id="1469603"/>
    <lineage>
        <taxon>Bacteria</taxon>
        <taxon>Pseudomonadati</taxon>
        <taxon>Bacteroidota</taxon>
        <taxon>Cytophagia</taxon>
        <taxon>Cytophagales</taxon>
        <taxon>Cytophagaceae</taxon>
        <taxon>Spirosoma</taxon>
    </lineage>
</organism>
<dbReference type="InterPro" id="IPR010287">
    <property type="entry name" value="DUF892_YciF-like"/>
</dbReference>
<gene>
    <name evidence="2" type="ORF">CLV58_10882</name>
</gene>
<dbReference type="AlphaFoldDB" id="A0A2T0T0P9"/>
<accession>A0A2T0T0P9</accession>
<dbReference type="RefSeq" id="WP_106137880.1">
    <property type="nucleotide sequence ID" value="NZ_PVTE01000008.1"/>
</dbReference>
<sequence length="213" mass="23271">MASLTDQITAFFSGNDSAADEGLRDLFITELKSVYYTEKQIVDALTKQASAATSDEVRAAFLQHQEETREQISRIDDIFRILSIAAGQHASKAVDGLIEDAQTVINDTEEGSLTRDAALIIVAQKTEHLEIAAYGSLLTLARVLGFNQSAELLAQTLEEEKATDRKLTELAESFVNQQAKEEETPGSHHEGRTPHFNPDDPHTNVTMGGTLGI</sequence>
<dbReference type="Gene3D" id="1.20.1260.10">
    <property type="match status" value="1"/>
</dbReference>